<dbReference type="PANTHER" id="PTHR22750">
    <property type="entry name" value="G-PROTEIN COUPLED RECEPTOR"/>
    <property type="match status" value="1"/>
</dbReference>
<dbReference type="SUPFAM" id="SSF81321">
    <property type="entry name" value="Family A G protein-coupled receptor-like"/>
    <property type="match status" value="1"/>
</dbReference>
<feature type="transmembrane region" description="Helical" evidence="6">
    <location>
        <begin position="39"/>
        <end position="64"/>
    </location>
</feature>
<evidence type="ECO:0000256" key="3">
    <source>
        <dbReference type="ARBA" id="ARBA00022692"/>
    </source>
</evidence>
<comment type="subcellular location">
    <subcellularLocation>
        <location evidence="1">Cell membrane</location>
        <topology evidence="1">Multi-pass membrane protein</topology>
    </subcellularLocation>
</comment>
<dbReference type="Proteomes" id="UP001642483">
    <property type="component" value="Unassembled WGS sequence"/>
</dbReference>
<gene>
    <name evidence="8" type="ORF">CVLEPA_LOCUS20201</name>
</gene>
<proteinExistence type="predicted"/>
<organism evidence="8 9">
    <name type="scientific">Clavelina lepadiformis</name>
    <name type="common">Light-bulb sea squirt</name>
    <name type="synonym">Ascidia lepadiformis</name>
    <dbReference type="NCBI Taxonomy" id="159417"/>
    <lineage>
        <taxon>Eukaryota</taxon>
        <taxon>Metazoa</taxon>
        <taxon>Chordata</taxon>
        <taxon>Tunicata</taxon>
        <taxon>Ascidiacea</taxon>
        <taxon>Aplousobranchia</taxon>
        <taxon>Clavelinidae</taxon>
        <taxon>Clavelina</taxon>
    </lineage>
</organism>
<accession>A0ABP0G8P1</accession>
<feature type="domain" description="G-protein coupled receptors family 1 profile" evidence="7">
    <location>
        <begin position="53"/>
        <end position="334"/>
    </location>
</feature>
<evidence type="ECO:0000313" key="8">
    <source>
        <dbReference type="EMBL" id="CAK8688175.1"/>
    </source>
</evidence>
<keyword evidence="4 6" id="KW-1133">Transmembrane helix</keyword>
<keyword evidence="3 6" id="KW-0812">Transmembrane</keyword>
<protein>
    <recommendedName>
        <fullName evidence="7">G-protein coupled receptors family 1 profile domain-containing protein</fullName>
    </recommendedName>
</protein>
<dbReference type="EMBL" id="CAWYQH010000108">
    <property type="protein sequence ID" value="CAK8688175.1"/>
    <property type="molecule type" value="Genomic_DNA"/>
</dbReference>
<evidence type="ECO:0000259" key="7">
    <source>
        <dbReference type="PROSITE" id="PS50262"/>
    </source>
</evidence>
<keyword evidence="9" id="KW-1185">Reference proteome</keyword>
<feature type="transmembrane region" description="Helical" evidence="6">
    <location>
        <begin position="116"/>
        <end position="144"/>
    </location>
</feature>
<reference evidence="8 9" key="1">
    <citation type="submission" date="2024-02" db="EMBL/GenBank/DDBJ databases">
        <authorList>
            <person name="Daric V."/>
            <person name="Darras S."/>
        </authorList>
    </citation>
    <scope>NUCLEOTIDE SEQUENCE [LARGE SCALE GENOMIC DNA]</scope>
</reference>
<feature type="transmembrane region" description="Helical" evidence="6">
    <location>
        <begin position="314"/>
        <end position="334"/>
    </location>
</feature>
<name>A0ABP0G8P1_CLALP</name>
<dbReference type="InterPro" id="IPR017452">
    <property type="entry name" value="GPCR_Rhodpsn_7TM"/>
</dbReference>
<evidence type="ECO:0000256" key="5">
    <source>
        <dbReference type="ARBA" id="ARBA00023136"/>
    </source>
</evidence>
<evidence type="ECO:0000256" key="4">
    <source>
        <dbReference type="ARBA" id="ARBA00022989"/>
    </source>
</evidence>
<dbReference type="Gene3D" id="1.20.1070.10">
    <property type="entry name" value="Rhodopsin 7-helix transmembrane proteins"/>
    <property type="match status" value="1"/>
</dbReference>
<evidence type="ECO:0000256" key="1">
    <source>
        <dbReference type="ARBA" id="ARBA00004651"/>
    </source>
</evidence>
<keyword evidence="5 6" id="KW-0472">Membrane</keyword>
<evidence type="ECO:0000256" key="2">
    <source>
        <dbReference type="ARBA" id="ARBA00022475"/>
    </source>
</evidence>
<feature type="transmembrane region" description="Helical" evidence="6">
    <location>
        <begin position="281"/>
        <end position="302"/>
    </location>
</feature>
<feature type="transmembrane region" description="Helical" evidence="6">
    <location>
        <begin position="221"/>
        <end position="241"/>
    </location>
</feature>
<evidence type="ECO:0000313" key="9">
    <source>
        <dbReference type="Proteomes" id="UP001642483"/>
    </source>
</evidence>
<comment type="caution">
    <text evidence="8">The sequence shown here is derived from an EMBL/GenBank/DDBJ whole genome shotgun (WGS) entry which is preliminary data.</text>
</comment>
<feature type="transmembrane region" description="Helical" evidence="6">
    <location>
        <begin position="165"/>
        <end position="184"/>
    </location>
</feature>
<feature type="transmembrane region" description="Helical" evidence="6">
    <location>
        <begin position="76"/>
        <end position="96"/>
    </location>
</feature>
<keyword evidence="2" id="KW-1003">Cell membrane</keyword>
<dbReference type="PROSITE" id="PS50262">
    <property type="entry name" value="G_PROTEIN_RECEP_F1_2"/>
    <property type="match status" value="1"/>
</dbReference>
<sequence length="388" mass="43715">MAEIQARVFVDHPHGKTHVDETFVNQSANESCVPLEENYLRVVSVVPALVAVENLVILASLFCYRHKLKHNNVYRYVASALVANVVTAVLGFYHFINYYYGFETTSPNPWWAFRKGMTLALSLVLCGNIGLLIYGIEDSTYVVGRMSSRQQARRQLDPNYRRRKATALICVVWALPTLFGLLAMTDWNCHSVCTCTLSYKSGAPLCREAKCSRLYTPMSKLYLLVVVILWGLECLGLLALLCSSIRTVRHSDSEKATKGHAERKYLSFKRTLTRHRASHQVVYFLFMLFIICTAPIMILFVLDFAIPGIHFSHIVVNCITPLPLVYCCISPILVSHKLAGVRDAFLMAMTFSWLKPAASRKNKTRKKSSCTVLSTSVPEKEFANATPI</sequence>
<evidence type="ECO:0000256" key="6">
    <source>
        <dbReference type="SAM" id="Phobius"/>
    </source>
</evidence>